<proteinExistence type="predicted"/>
<name>A0ABD1WIQ9_9LAMI</name>
<organism evidence="1 2">
    <name type="scientific">Forsythia ovata</name>
    <dbReference type="NCBI Taxonomy" id="205694"/>
    <lineage>
        <taxon>Eukaryota</taxon>
        <taxon>Viridiplantae</taxon>
        <taxon>Streptophyta</taxon>
        <taxon>Embryophyta</taxon>
        <taxon>Tracheophyta</taxon>
        <taxon>Spermatophyta</taxon>
        <taxon>Magnoliopsida</taxon>
        <taxon>eudicotyledons</taxon>
        <taxon>Gunneridae</taxon>
        <taxon>Pentapetalae</taxon>
        <taxon>asterids</taxon>
        <taxon>lamiids</taxon>
        <taxon>Lamiales</taxon>
        <taxon>Oleaceae</taxon>
        <taxon>Forsythieae</taxon>
        <taxon>Forsythia</taxon>
    </lineage>
</organism>
<keyword evidence="2" id="KW-1185">Reference proteome</keyword>
<comment type="caution">
    <text evidence="1">The sequence shown here is derived from an EMBL/GenBank/DDBJ whole genome shotgun (WGS) entry which is preliminary data.</text>
</comment>
<sequence>MVLGIKIDELRSTVVSTKDIEELRSENKILCLRLVVFEDSRAQAEYRITKAETIQRFSIKAQKQAELKLKVCEDMDHAKQKELTESLVELSKAKELLAKLGVSGYTDPKGLAEM</sequence>
<dbReference type="Proteomes" id="UP001604277">
    <property type="component" value="Unassembled WGS sequence"/>
</dbReference>
<gene>
    <name evidence="1" type="ORF">Fot_11097</name>
</gene>
<evidence type="ECO:0000313" key="2">
    <source>
        <dbReference type="Proteomes" id="UP001604277"/>
    </source>
</evidence>
<dbReference type="AlphaFoldDB" id="A0ABD1WIQ9"/>
<accession>A0ABD1WIQ9</accession>
<dbReference type="EMBL" id="JBFOLJ010000003">
    <property type="protein sequence ID" value="KAL2549567.1"/>
    <property type="molecule type" value="Genomic_DNA"/>
</dbReference>
<reference evidence="2" key="1">
    <citation type="submission" date="2024-07" db="EMBL/GenBank/DDBJ databases">
        <title>Two chromosome-level genome assemblies of Korean endemic species Abeliophyllum distichum and Forsythia ovata (Oleaceae).</title>
        <authorList>
            <person name="Jang H."/>
        </authorList>
    </citation>
    <scope>NUCLEOTIDE SEQUENCE [LARGE SCALE GENOMIC DNA]</scope>
</reference>
<evidence type="ECO:0000313" key="1">
    <source>
        <dbReference type="EMBL" id="KAL2549567.1"/>
    </source>
</evidence>
<protein>
    <submittedName>
        <fullName evidence="1">Uncharacterized protein</fullName>
    </submittedName>
</protein>